<sequence>MGLCLSAEEKESKLRSYQIDKQIEEDSKRFNKKIKVLLPGNESGKSTIFKQIKIHQNGNTKDGLVQYRIAVYNTLVDSAQTIVYAMRKLRMEPQRLENKDFAEKILDYYVESDPSFQLSSEIVEAIDSLWHDPIISEVMEKQNHFYLIDSVPYFLAAVKRIGVPGYIPNELDSLLARTETTGPSETRFDMGQLSIHIFDVDNRSVLKRRIRYHYEDVTSIIFCVALSEYDQNGLAESLLFFEHKQSC</sequence>
<reference evidence="8 9" key="1">
    <citation type="submission" date="2018-08" db="EMBL/GenBank/DDBJ databases">
        <title>Genome and evolution of the arbuscular mycorrhizal fungus Diversispora epigaea (formerly Glomus versiforme) and its bacterial endosymbionts.</title>
        <authorList>
            <person name="Sun X."/>
            <person name="Fei Z."/>
            <person name="Harrison M."/>
        </authorList>
    </citation>
    <scope>NUCLEOTIDE SEQUENCE [LARGE SCALE GENOMIC DNA]</scope>
    <source>
        <strain evidence="8 9">IT104</strain>
    </source>
</reference>
<protein>
    <recommendedName>
        <fullName evidence="10">G-protein alpha subunit</fullName>
    </recommendedName>
</protein>
<dbReference type="GO" id="GO:0031683">
    <property type="term" value="F:G-protein beta/gamma-subunit complex binding"/>
    <property type="evidence" value="ECO:0007669"/>
    <property type="project" value="InterPro"/>
</dbReference>
<dbReference type="PROSITE" id="PS51882">
    <property type="entry name" value="G_ALPHA"/>
    <property type="match status" value="1"/>
</dbReference>
<accession>A0A397I3J0</accession>
<keyword evidence="5" id="KW-0807">Transducer</keyword>
<evidence type="ECO:0000256" key="1">
    <source>
        <dbReference type="ARBA" id="ARBA00022723"/>
    </source>
</evidence>
<evidence type="ECO:0000313" key="8">
    <source>
        <dbReference type="EMBL" id="RHZ67410.1"/>
    </source>
</evidence>
<keyword evidence="1 7" id="KW-0479">Metal-binding</keyword>
<dbReference type="GO" id="GO:0001664">
    <property type="term" value="F:G protein-coupled receptor binding"/>
    <property type="evidence" value="ECO:0007669"/>
    <property type="project" value="TreeGrafter"/>
</dbReference>
<dbReference type="PANTHER" id="PTHR10218:SF369">
    <property type="entry name" value="GUANINE NUCLEOTIDE-BINDING PROTEIN ALPHA-2 SUBUNIT"/>
    <property type="match status" value="1"/>
</dbReference>
<name>A0A397I3J0_9GLOM</name>
<dbReference type="PANTHER" id="PTHR10218">
    <property type="entry name" value="GTP-BINDING PROTEIN ALPHA SUBUNIT"/>
    <property type="match status" value="1"/>
</dbReference>
<dbReference type="InterPro" id="IPR001019">
    <property type="entry name" value="Gprotein_alpha_su"/>
</dbReference>
<comment type="caution">
    <text evidence="8">The sequence shown here is derived from an EMBL/GenBank/DDBJ whole genome shotgun (WGS) entry which is preliminary data.</text>
</comment>
<dbReference type="EMBL" id="PQFF01000275">
    <property type="protein sequence ID" value="RHZ67410.1"/>
    <property type="molecule type" value="Genomic_DNA"/>
</dbReference>
<evidence type="ECO:0000256" key="3">
    <source>
        <dbReference type="ARBA" id="ARBA00022842"/>
    </source>
</evidence>
<dbReference type="GO" id="GO:0005525">
    <property type="term" value="F:GTP binding"/>
    <property type="evidence" value="ECO:0007669"/>
    <property type="project" value="UniProtKB-KW"/>
</dbReference>
<dbReference type="GO" id="GO:0007189">
    <property type="term" value="P:adenylate cyclase-activating G protein-coupled receptor signaling pathway"/>
    <property type="evidence" value="ECO:0007669"/>
    <property type="project" value="TreeGrafter"/>
</dbReference>
<dbReference type="PRINTS" id="PR00318">
    <property type="entry name" value="GPROTEINA"/>
</dbReference>
<dbReference type="Gene3D" id="3.40.50.300">
    <property type="entry name" value="P-loop containing nucleotide triphosphate hydrolases"/>
    <property type="match status" value="2"/>
</dbReference>
<dbReference type="GO" id="GO:0005737">
    <property type="term" value="C:cytoplasm"/>
    <property type="evidence" value="ECO:0007669"/>
    <property type="project" value="TreeGrafter"/>
</dbReference>
<feature type="binding site" evidence="7">
    <location>
        <position position="46"/>
    </location>
    <ligand>
        <name>Mg(2+)</name>
        <dbReference type="ChEBI" id="CHEBI:18420"/>
    </ligand>
</feature>
<keyword evidence="9" id="KW-1185">Reference proteome</keyword>
<proteinExistence type="predicted"/>
<evidence type="ECO:0000256" key="7">
    <source>
        <dbReference type="PIRSR" id="PIRSR601019-2"/>
    </source>
</evidence>
<keyword evidence="2 6" id="KW-0547">Nucleotide-binding</keyword>
<evidence type="ECO:0000256" key="2">
    <source>
        <dbReference type="ARBA" id="ARBA00022741"/>
    </source>
</evidence>
<dbReference type="STRING" id="1348612.A0A397I3J0"/>
<keyword evidence="4 6" id="KW-0342">GTP-binding</keyword>
<dbReference type="Proteomes" id="UP000266861">
    <property type="component" value="Unassembled WGS sequence"/>
</dbReference>
<dbReference type="SUPFAM" id="SSF47895">
    <property type="entry name" value="Transducin (alpha subunit), insertion domain"/>
    <property type="match status" value="1"/>
</dbReference>
<dbReference type="GO" id="GO:0005834">
    <property type="term" value="C:heterotrimeric G-protein complex"/>
    <property type="evidence" value="ECO:0007669"/>
    <property type="project" value="TreeGrafter"/>
</dbReference>
<evidence type="ECO:0000256" key="5">
    <source>
        <dbReference type="ARBA" id="ARBA00023224"/>
    </source>
</evidence>
<gene>
    <name evidence="8" type="ORF">Glove_301g27</name>
</gene>
<dbReference type="GO" id="GO:0003924">
    <property type="term" value="F:GTPase activity"/>
    <property type="evidence" value="ECO:0007669"/>
    <property type="project" value="InterPro"/>
</dbReference>
<dbReference type="Pfam" id="PF00503">
    <property type="entry name" value="G-alpha"/>
    <property type="match status" value="1"/>
</dbReference>
<organism evidence="8 9">
    <name type="scientific">Diversispora epigaea</name>
    <dbReference type="NCBI Taxonomy" id="1348612"/>
    <lineage>
        <taxon>Eukaryota</taxon>
        <taxon>Fungi</taxon>
        <taxon>Fungi incertae sedis</taxon>
        <taxon>Mucoromycota</taxon>
        <taxon>Glomeromycotina</taxon>
        <taxon>Glomeromycetes</taxon>
        <taxon>Diversisporales</taxon>
        <taxon>Diversisporaceae</taxon>
        <taxon>Diversispora</taxon>
    </lineage>
</organism>
<evidence type="ECO:0000313" key="9">
    <source>
        <dbReference type="Proteomes" id="UP000266861"/>
    </source>
</evidence>
<dbReference type="SMART" id="SM00275">
    <property type="entry name" value="G_alpha"/>
    <property type="match status" value="1"/>
</dbReference>
<dbReference type="InterPro" id="IPR011025">
    <property type="entry name" value="GproteinA_insert"/>
</dbReference>
<evidence type="ECO:0000256" key="6">
    <source>
        <dbReference type="PIRSR" id="PIRSR601019-1"/>
    </source>
</evidence>
<evidence type="ECO:0008006" key="10">
    <source>
        <dbReference type="Google" id="ProtNLM"/>
    </source>
</evidence>
<keyword evidence="3 7" id="KW-0460">Magnesium</keyword>
<feature type="binding site" evidence="6">
    <location>
        <begin position="174"/>
        <end position="180"/>
    </location>
    <ligand>
        <name>GTP</name>
        <dbReference type="ChEBI" id="CHEBI:37565"/>
    </ligand>
</feature>
<feature type="binding site" evidence="7">
    <location>
        <position position="180"/>
    </location>
    <ligand>
        <name>Mg(2+)</name>
        <dbReference type="ChEBI" id="CHEBI:18420"/>
    </ligand>
</feature>
<feature type="binding site" evidence="6">
    <location>
        <begin position="149"/>
        <end position="150"/>
    </location>
    <ligand>
        <name>GTP</name>
        <dbReference type="ChEBI" id="CHEBI:37565"/>
    </ligand>
</feature>
<dbReference type="GO" id="GO:0046872">
    <property type="term" value="F:metal ion binding"/>
    <property type="evidence" value="ECO:0007669"/>
    <property type="project" value="UniProtKB-KW"/>
</dbReference>
<dbReference type="OrthoDB" id="5817230at2759"/>
<dbReference type="InterPro" id="IPR027417">
    <property type="entry name" value="P-loop_NTPase"/>
</dbReference>
<evidence type="ECO:0000256" key="4">
    <source>
        <dbReference type="ARBA" id="ARBA00023134"/>
    </source>
</evidence>
<dbReference type="AlphaFoldDB" id="A0A397I3J0"/>
<feature type="binding site" evidence="6">
    <location>
        <begin position="42"/>
        <end position="47"/>
    </location>
    <ligand>
        <name>GTP</name>
        <dbReference type="ChEBI" id="CHEBI:37565"/>
    </ligand>
</feature>
<dbReference type="SUPFAM" id="SSF52540">
    <property type="entry name" value="P-loop containing nucleoside triphosphate hydrolases"/>
    <property type="match status" value="1"/>
</dbReference>